<sequence>MAMPTGSRSIRTATGRSPRARTATCRPWPACAANGASGAMTAAWITARTTSPTACVIRSTPRWARPARPASRPPITSTRRRWATST</sequence>
<evidence type="ECO:0000256" key="1">
    <source>
        <dbReference type="SAM" id="MobiDB-lite"/>
    </source>
</evidence>
<protein>
    <submittedName>
        <fullName evidence="2">Uncharacterized protein</fullName>
    </submittedName>
</protein>
<feature type="compositionally biased region" description="Polar residues" evidence="1">
    <location>
        <begin position="1"/>
        <end position="15"/>
    </location>
</feature>
<gene>
    <name evidence="2" type="ORF">G6F50_015694</name>
</gene>
<proteinExistence type="predicted"/>
<evidence type="ECO:0000313" key="2">
    <source>
        <dbReference type="EMBL" id="KAG1533970.1"/>
    </source>
</evidence>
<feature type="compositionally biased region" description="Low complexity" evidence="1">
    <location>
        <begin position="62"/>
        <end position="77"/>
    </location>
</feature>
<feature type="region of interest" description="Disordered" evidence="1">
    <location>
        <begin position="1"/>
        <end position="24"/>
    </location>
</feature>
<feature type="region of interest" description="Disordered" evidence="1">
    <location>
        <begin position="62"/>
        <end position="86"/>
    </location>
</feature>
<accession>A0A9P6XWA6</accession>
<evidence type="ECO:0000313" key="3">
    <source>
        <dbReference type="Proteomes" id="UP000740926"/>
    </source>
</evidence>
<name>A0A9P6XWA6_9FUNG</name>
<keyword evidence="3" id="KW-1185">Reference proteome</keyword>
<dbReference type="EMBL" id="JAANIU010008956">
    <property type="protein sequence ID" value="KAG1533970.1"/>
    <property type="molecule type" value="Genomic_DNA"/>
</dbReference>
<comment type="caution">
    <text evidence="2">The sequence shown here is derived from an EMBL/GenBank/DDBJ whole genome shotgun (WGS) entry which is preliminary data.</text>
</comment>
<reference evidence="2 3" key="1">
    <citation type="journal article" date="2020" name="Microb. Genom.">
        <title>Genetic diversity of clinical and environmental Mucorales isolates obtained from an investigation of mucormycosis cases among solid organ transplant recipients.</title>
        <authorList>
            <person name="Nguyen M.H."/>
            <person name="Kaul D."/>
            <person name="Muto C."/>
            <person name="Cheng S.J."/>
            <person name="Richter R.A."/>
            <person name="Bruno V.M."/>
            <person name="Liu G."/>
            <person name="Beyhan S."/>
            <person name="Sundermann A.J."/>
            <person name="Mounaud S."/>
            <person name="Pasculle A.W."/>
            <person name="Nierman W.C."/>
            <person name="Driscoll E."/>
            <person name="Cumbie R."/>
            <person name="Clancy C.J."/>
            <person name="Dupont C.L."/>
        </authorList>
    </citation>
    <scope>NUCLEOTIDE SEQUENCE [LARGE SCALE GENOMIC DNA]</scope>
    <source>
        <strain evidence="2 3">GL24</strain>
    </source>
</reference>
<dbReference type="Proteomes" id="UP000740926">
    <property type="component" value="Unassembled WGS sequence"/>
</dbReference>
<dbReference type="AlphaFoldDB" id="A0A9P6XWA6"/>
<organism evidence="2 3">
    <name type="scientific">Rhizopus delemar</name>
    <dbReference type="NCBI Taxonomy" id="936053"/>
    <lineage>
        <taxon>Eukaryota</taxon>
        <taxon>Fungi</taxon>
        <taxon>Fungi incertae sedis</taxon>
        <taxon>Mucoromycota</taxon>
        <taxon>Mucoromycotina</taxon>
        <taxon>Mucoromycetes</taxon>
        <taxon>Mucorales</taxon>
        <taxon>Mucorineae</taxon>
        <taxon>Rhizopodaceae</taxon>
        <taxon>Rhizopus</taxon>
    </lineage>
</organism>